<comment type="caution">
    <text evidence="10">The sequence shown here is derived from an EMBL/GenBank/DDBJ whole genome shotgun (WGS) entry which is preliminary data.</text>
</comment>
<organism evidence="10 11">
    <name type="scientific">Candidatus Abyssobacteria bacterium SURF_17</name>
    <dbReference type="NCBI Taxonomy" id="2093361"/>
    <lineage>
        <taxon>Bacteria</taxon>
        <taxon>Pseudomonadati</taxon>
        <taxon>Candidatus Hydrogenedentota</taxon>
        <taxon>Candidatus Abyssobacteria</taxon>
    </lineage>
</organism>
<protein>
    <recommendedName>
        <fullName evidence="3">corrinoid adenosyltransferase</fullName>
        <ecNumber evidence="3">2.5.1.17</ecNumber>
    </recommendedName>
    <alternativeName>
        <fullName evidence="5">Cob(II)alamin adenosyltransferase</fullName>
    </alternativeName>
    <alternativeName>
        <fullName evidence="7">Cob(II)yrinic acid a,c-diamide adenosyltransferase</fullName>
    </alternativeName>
    <alternativeName>
        <fullName evidence="6">Cobinamide/cobalamin adenosyltransferase</fullName>
    </alternativeName>
</protein>
<accession>A0A419F6D3</accession>
<dbReference type="InterPro" id="IPR027417">
    <property type="entry name" value="P-loop_NTPase"/>
</dbReference>
<dbReference type="InterPro" id="IPR003724">
    <property type="entry name" value="CblAdoTrfase_CobA"/>
</dbReference>
<dbReference type="GO" id="GO:0005524">
    <property type="term" value="F:ATP binding"/>
    <property type="evidence" value="ECO:0007669"/>
    <property type="project" value="InterPro"/>
</dbReference>
<evidence type="ECO:0000313" key="11">
    <source>
        <dbReference type="Proteomes" id="UP000285961"/>
    </source>
</evidence>
<dbReference type="EC" id="2.5.1.17" evidence="3"/>
<dbReference type="GO" id="GO:0008817">
    <property type="term" value="F:corrinoid adenosyltransferase activity"/>
    <property type="evidence" value="ECO:0007669"/>
    <property type="project" value="UniProtKB-EC"/>
</dbReference>
<dbReference type="Gene3D" id="3.40.50.300">
    <property type="entry name" value="P-loop containing nucleotide triphosphate hydrolases"/>
    <property type="match status" value="1"/>
</dbReference>
<dbReference type="NCBIfam" id="NF004637">
    <property type="entry name" value="PRK05986.1"/>
    <property type="match status" value="1"/>
</dbReference>
<comment type="similarity">
    <text evidence="2">Belongs to the Cob(I)alamin adenosyltransferase family.</text>
</comment>
<gene>
    <name evidence="10" type="primary">cobO</name>
    <name evidence="10" type="ORF">C4532_03335</name>
</gene>
<comment type="pathway">
    <text evidence="1">Cofactor biosynthesis; adenosylcobalamin biosynthesis; adenosylcobalamin from cob(II)yrinate a,c-diamide: step 2/7.</text>
</comment>
<evidence type="ECO:0000256" key="1">
    <source>
        <dbReference type="ARBA" id="ARBA00005121"/>
    </source>
</evidence>
<evidence type="ECO:0000256" key="2">
    <source>
        <dbReference type="ARBA" id="ARBA00007487"/>
    </source>
</evidence>
<sequence>MSKSRAAPGRPGLIHIYTGDGKGKTTSALGMAMRAVGGGLKVIMIQFLKTSNRYGELQGATKLKPGFEIVQMGPECVRLLKDPSADKKCIGCMECHVDPKNPRVSDLESARRALEFAEKCLTEDKYDLVILDEINYAIDFNLLPVEEVAAVLKRKRDSVEVVLTGRSAPPMLVELADYVTEMREIKHPWRVGTKARKGIEY</sequence>
<comment type="function">
    <text evidence="4">Required for both de novo synthesis of the corrin ring for the assimilation of exogenous corrinoids. Participates in the adenosylation of a variety of incomplete and complete corrinoids.</text>
</comment>
<evidence type="ECO:0000256" key="6">
    <source>
        <dbReference type="ARBA" id="ARBA00033334"/>
    </source>
</evidence>
<dbReference type="CDD" id="cd00561">
    <property type="entry name" value="CobA_ACA"/>
    <property type="match status" value="1"/>
</dbReference>
<dbReference type="AlphaFoldDB" id="A0A419F6D3"/>
<evidence type="ECO:0000256" key="3">
    <source>
        <dbReference type="ARBA" id="ARBA00012454"/>
    </source>
</evidence>
<dbReference type="PANTHER" id="PTHR46638:SF1">
    <property type="entry name" value="CORRINOID ADENOSYLTRANSFERASE"/>
    <property type="match status" value="1"/>
</dbReference>
<proteinExistence type="inferred from homology"/>
<comment type="catalytic activity">
    <reaction evidence="8">
        <text>2 cob(II)yrinate a,c diamide + reduced [electron-transfer flavoprotein] + 2 ATP = 2 adenosylcob(III)yrinate a,c-diamide + 2 triphosphate + oxidized [electron-transfer flavoprotein] + 3 H(+)</text>
        <dbReference type="Rhea" id="RHEA:11528"/>
        <dbReference type="Rhea" id="RHEA-COMP:10685"/>
        <dbReference type="Rhea" id="RHEA-COMP:10686"/>
        <dbReference type="ChEBI" id="CHEBI:15378"/>
        <dbReference type="ChEBI" id="CHEBI:18036"/>
        <dbReference type="ChEBI" id="CHEBI:30616"/>
        <dbReference type="ChEBI" id="CHEBI:57692"/>
        <dbReference type="ChEBI" id="CHEBI:58307"/>
        <dbReference type="ChEBI" id="CHEBI:58503"/>
        <dbReference type="ChEBI" id="CHEBI:58537"/>
        <dbReference type="EC" id="2.5.1.17"/>
    </reaction>
</comment>
<evidence type="ECO:0000256" key="5">
    <source>
        <dbReference type="ARBA" id="ARBA00031529"/>
    </source>
</evidence>
<dbReference type="Pfam" id="PF02572">
    <property type="entry name" value="CobA_CobO_BtuR"/>
    <property type="match status" value="1"/>
</dbReference>
<evidence type="ECO:0000313" key="10">
    <source>
        <dbReference type="EMBL" id="RJP74040.1"/>
    </source>
</evidence>
<dbReference type="EMBL" id="QZKI01000021">
    <property type="protein sequence ID" value="RJP74040.1"/>
    <property type="molecule type" value="Genomic_DNA"/>
</dbReference>
<reference evidence="10 11" key="1">
    <citation type="journal article" date="2017" name="ISME J.">
        <title>Energy and carbon metabolisms in a deep terrestrial subsurface fluid microbial community.</title>
        <authorList>
            <person name="Momper L."/>
            <person name="Jungbluth S.P."/>
            <person name="Lee M.D."/>
            <person name="Amend J.P."/>
        </authorList>
    </citation>
    <scope>NUCLEOTIDE SEQUENCE [LARGE SCALE GENOMIC DNA]</scope>
    <source>
        <strain evidence="10">SURF_17</strain>
    </source>
</reference>
<evidence type="ECO:0000256" key="7">
    <source>
        <dbReference type="ARBA" id="ARBA00033354"/>
    </source>
</evidence>
<dbReference type="Proteomes" id="UP000285961">
    <property type="component" value="Unassembled WGS sequence"/>
</dbReference>
<dbReference type="NCBIfam" id="TIGR00708">
    <property type="entry name" value="cobA"/>
    <property type="match status" value="1"/>
</dbReference>
<dbReference type="PIRSF" id="PIRSF015617">
    <property type="entry name" value="Adensltrnsf_CobA"/>
    <property type="match status" value="1"/>
</dbReference>
<evidence type="ECO:0000256" key="4">
    <source>
        <dbReference type="ARBA" id="ARBA00024929"/>
    </source>
</evidence>
<dbReference type="SUPFAM" id="SSF52540">
    <property type="entry name" value="P-loop containing nucleoside triphosphate hydrolases"/>
    <property type="match status" value="1"/>
</dbReference>
<keyword evidence="10" id="KW-0808">Transferase</keyword>
<dbReference type="PANTHER" id="PTHR46638">
    <property type="entry name" value="CORRINOID ADENOSYLTRANSFERASE"/>
    <property type="match status" value="1"/>
</dbReference>
<comment type="catalytic activity">
    <reaction evidence="9">
        <text>2 cob(II)alamin + reduced [electron-transfer flavoprotein] + 2 ATP = 2 adenosylcob(III)alamin + 2 triphosphate + oxidized [electron-transfer flavoprotein] + 3 H(+)</text>
        <dbReference type="Rhea" id="RHEA:28671"/>
        <dbReference type="Rhea" id="RHEA-COMP:10685"/>
        <dbReference type="Rhea" id="RHEA-COMP:10686"/>
        <dbReference type="ChEBI" id="CHEBI:15378"/>
        <dbReference type="ChEBI" id="CHEBI:16304"/>
        <dbReference type="ChEBI" id="CHEBI:18036"/>
        <dbReference type="ChEBI" id="CHEBI:18408"/>
        <dbReference type="ChEBI" id="CHEBI:30616"/>
        <dbReference type="ChEBI" id="CHEBI:57692"/>
        <dbReference type="ChEBI" id="CHEBI:58307"/>
        <dbReference type="EC" id="2.5.1.17"/>
    </reaction>
</comment>
<dbReference type="GO" id="GO:0009236">
    <property type="term" value="P:cobalamin biosynthetic process"/>
    <property type="evidence" value="ECO:0007669"/>
    <property type="project" value="InterPro"/>
</dbReference>
<evidence type="ECO:0000256" key="8">
    <source>
        <dbReference type="ARBA" id="ARBA00048555"/>
    </source>
</evidence>
<evidence type="ECO:0000256" key="9">
    <source>
        <dbReference type="ARBA" id="ARBA00048692"/>
    </source>
</evidence>
<name>A0A419F6D3_9BACT</name>